<feature type="transmembrane region" description="Helical" evidence="1">
    <location>
        <begin position="90"/>
        <end position="108"/>
    </location>
</feature>
<dbReference type="AlphaFoldDB" id="A0A318E7F0"/>
<evidence type="ECO:0000313" key="3">
    <source>
        <dbReference type="Proteomes" id="UP000248330"/>
    </source>
</evidence>
<name>A0A318E7F0_9GAMM</name>
<keyword evidence="1" id="KW-1133">Transmembrane helix</keyword>
<protein>
    <submittedName>
        <fullName evidence="2">Anti-sigma factor RsiW</fullName>
    </submittedName>
</protein>
<evidence type="ECO:0000313" key="2">
    <source>
        <dbReference type="EMBL" id="PXV65220.1"/>
    </source>
</evidence>
<dbReference type="Proteomes" id="UP000248330">
    <property type="component" value="Unassembled WGS sequence"/>
</dbReference>
<keyword evidence="1" id="KW-0812">Transmembrane</keyword>
<dbReference type="RefSeq" id="WP_110266263.1">
    <property type="nucleotide sequence ID" value="NZ_CAKZQT010000018.1"/>
</dbReference>
<proteinExistence type="predicted"/>
<gene>
    <name evidence="2" type="ORF">C8D93_11038</name>
</gene>
<keyword evidence="1" id="KW-0472">Membrane</keyword>
<accession>A0A318E7F0</accession>
<evidence type="ECO:0000256" key="1">
    <source>
        <dbReference type="SAM" id="Phobius"/>
    </source>
</evidence>
<sequence length="298" mass="32180">MNERIDPGRAPGELELIAFAEGRIDADALRGREIAAWLQTQPQARQRVDGYVRQDRAIRAAFASKLGEPVPARLRLATIRRRRHRARRRWTGAVAAMTAGAAVLVLVMRPESPARSDSLEVFAQTVLEQIETDAPPAWNVAVAAQASPVFIPGTFELAGARRMETSGGVVTEQLYRDADGRSLRLFIGEEPPLAAAAPRWRQVGGQQLVYWESGDRHYALSGGIDATELQQLAARAMQAPAEPLQLASEAVPEPAVAETIESVTLPPETAQPVGATPAMGIDPLGQIEMPPAAEQQPL</sequence>
<dbReference type="OrthoDB" id="9152892at2"/>
<reference evidence="2 3" key="1">
    <citation type="submission" date="2018-04" db="EMBL/GenBank/DDBJ databases">
        <title>Genomic Encyclopedia of Type Strains, Phase IV (KMG-IV): sequencing the most valuable type-strain genomes for metagenomic binning, comparative biology and taxonomic classification.</title>
        <authorList>
            <person name="Goeker M."/>
        </authorList>
    </citation>
    <scope>NUCLEOTIDE SEQUENCE [LARGE SCALE GENOMIC DNA]</scope>
    <source>
        <strain evidence="2 3">DSM 104150</strain>
    </source>
</reference>
<keyword evidence="3" id="KW-1185">Reference proteome</keyword>
<organism evidence="2 3">
    <name type="scientific">Sinimarinibacterium flocculans</name>
    <dbReference type="NCBI Taxonomy" id="985250"/>
    <lineage>
        <taxon>Bacteria</taxon>
        <taxon>Pseudomonadati</taxon>
        <taxon>Pseudomonadota</taxon>
        <taxon>Gammaproteobacteria</taxon>
        <taxon>Nevskiales</taxon>
        <taxon>Nevskiaceae</taxon>
        <taxon>Sinimarinibacterium</taxon>
    </lineage>
</organism>
<comment type="caution">
    <text evidence="2">The sequence shown here is derived from an EMBL/GenBank/DDBJ whole genome shotgun (WGS) entry which is preliminary data.</text>
</comment>
<dbReference type="EMBL" id="QICN01000010">
    <property type="protein sequence ID" value="PXV65220.1"/>
    <property type="molecule type" value="Genomic_DNA"/>
</dbReference>